<dbReference type="InterPro" id="IPR036390">
    <property type="entry name" value="WH_DNA-bd_sf"/>
</dbReference>
<comment type="function">
    <text evidence="1">NodD regulates the expression of the nodABCFE genes which encode other nodulation proteins. NodD is also a negative regulator of its own expression. Binds flavonoids as inducers.</text>
</comment>
<dbReference type="PROSITE" id="PS50931">
    <property type="entry name" value="HTH_LYSR"/>
    <property type="match status" value="1"/>
</dbReference>
<sequence length="295" mass="32533">MDTLTSMRVFCLVAELKSFVAAADRLNISPAMASKHVMQLEKRLGTRLLNRTSRRVSLSESGAIYFEQTRPMLESLDEVETAVSKATVVPRGMLRLTAPVWMANPGFAGILADYQVRYPDVRLDVDLSGRMVNLVEEGFDLALRATGAPDPALIARPIARVAFRMVASPAYLDRVGRPTQPTDLSGQALLHYALYSPGESISFQGEGGTQTVKFNPVLRSGNETLLHLAALRGMGLAFLPQWLVADDLAAGRLVHILPEQVIFEGRLFAVYPSRKYLSAKVRTFIDFIAADKRLR</sequence>
<dbReference type="Gene3D" id="1.10.10.10">
    <property type="entry name" value="Winged helix-like DNA-binding domain superfamily/Winged helix DNA-binding domain"/>
    <property type="match status" value="1"/>
</dbReference>
<dbReference type="Pfam" id="PF03466">
    <property type="entry name" value="LysR_substrate"/>
    <property type="match status" value="1"/>
</dbReference>
<evidence type="ECO:0000259" key="6">
    <source>
        <dbReference type="PROSITE" id="PS50931"/>
    </source>
</evidence>
<organism evidence="7 8">
    <name type="scientific">Bradyrhizobium jicamae</name>
    <dbReference type="NCBI Taxonomy" id="280332"/>
    <lineage>
        <taxon>Bacteria</taxon>
        <taxon>Pseudomonadati</taxon>
        <taxon>Pseudomonadota</taxon>
        <taxon>Alphaproteobacteria</taxon>
        <taxon>Hyphomicrobiales</taxon>
        <taxon>Nitrobacteraceae</taxon>
        <taxon>Bradyrhizobium</taxon>
    </lineage>
</organism>
<dbReference type="Proteomes" id="UP001315278">
    <property type="component" value="Unassembled WGS sequence"/>
</dbReference>
<keyword evidence="4" id="KW-0238">DNA-binding</keyword>
<dbReference type="Gene3D" id="3.40.190.290">
    <property type="match status" value="1"/>
</dbReference>
<dbReference type="RefSeq" id="WP_212393418.1">
    <property type="nucleotide sequence ID" value="NZ_JAFCJH010000006.1"/>
</dbReference>
<reference evidence="8" key="1">
    <citation type="journal article" date="2021" name="ISME J.">
        <title>Evolutionary origin and ecological implication of a unique nif island in free-living Bradyrhizobium lineages.</title>
        <authorList>
            <person name="Tao J."/>
        </authorList>
    </citation>
    <scope>NUCLEOTIDE SEQUENCE [LARGE SCALE GENOMIC DNA]</scope>
    <source>
        <strain evidence="8">SZCCT0434</strain>
    </source>
</reference>
<name>A0ABS5FEY7_9BRAD</name>
<dbReference type="InterPro" id="IPR036388">
    <property type="entry name" value="WH-like_DNA-bd_sf"/>
</dbReference>
<protein>
    <submittedName>
        <fullName evidence="7">LysR family transcriptional regulator</fullName>
    </submittedName>
</protein>
<dbReference type="CDD" id="cd08422">
    <property type="entry name" value="PBP2_CrgA_like"/>
    <property type="match status" value="1"/>
</dbReference>
<keyword evidence="8" id="KW-1185">Reference proteome</keyword>
<dbReference type="SUPFAM" id="SSF53850">
    <property type="entry name" value="Periplasmic binding protein-like II"/>
    <property type="match status" value="1"/>
</dbReference>
<dbReference type="SUPFAM" id="SSF46785">
    <property type="entry name" value="Winged helix' DNA-binding domain"/>
    <property type="match status" value="1"/>
</dbReference>
<evidence type="ECO:0000313" key="8">
    <source>
        <dbReference type="Proteomes" id="UP001315278"/>
    </source>
</evidence>
<dbReference type="EMBL" id="JAFCJH010000006">
    <property type="protein sequence ID" value="MBR0795343.1"/>
    <property type="molecule type" value="Genomic_DNA"/>
</dbReference>
<comment type="caution">
    <text evidence="7">The sequence shown here is derived from an EMBL/GenBank/DDBJ whole genome shotgun (WGS) entry which is preliminary data.</text>
</comment>
<evidence type="ECO:0000256" key="2">
    <source>
        <dbReference type="ARBA" id="ARBA00009437"/>
    </source>
</evidence>
<evidence type="ECO:0000256" key="3">
    <source>
        <dbReference type="ARBA" id="ARBA00023015"/>
    </source>
</evidence>
<keyword evidence="5" id="KW-0804">Transcription</keyword>
<accession>A0ABS5FEY7</accession>
<evidence type="ECO:0000256" key="5">
    <source>
        <dbReference type="ARBA" id="ARBA00023163"/>
    </source>
</evidence>
<dbReference type="PANTHER" id="PTHR30537">
    <property type="entry name" value="HTH-TYPE TRANSCRIPTIONAL REGULATOR"/>
    <property type="match status" value="1"/>
</dbReference>
<dbReference type="PANTHER" id="PTHR30537:SF35">
    <property type="entry name" value="TRANSCRIPTIONAL REGULATORY PROTEIN"/>
    <property type="match status" value="1"/>
</dbReference>
<keyword evidence="3" id="KW-0805">Transcription regulation</keyword>
<gene>
    <name evidence="7" type="ORF">JQ615_08080</name>
</gene>
<dbReference type="InterPro" id="IPR005119">
    <property type="entry name" value="LysR_subst-bd"/>
</dbReference>
<evidence type="ECO:0000313" key="7">
    <source>
        <dbReference type="EMBL" id="MBR0795343.1"/>
    </source>
</evidence>
<comment type="similarity">
    <text evidence="2">Belongs to the LysR transcriptional regulatory family.</text>
</comment>
<proteinExistence type="inferred from homology"/>
<evidence type="ECO:0000256" key="4">
    <source>
        <dbReference type="ARBA" id="ARBA00023125"/>
    </source>
</evidence>
<feature type="domain" description="HTH lysR-type" evidence="6">
    <location>
        <begin position="1"/>
        <end position="59"/>
    </location>
</feature>
<dbReference type="InterPro" id="IPR000847">
    <property type="entry name" value="LysR_HTH_N"/>
</dbReference>
<dbReference type="InterPro" id="IPR058163">
    <property type="entry name" value="LysR-type_TF_proteobact-type"/>
</dbReference>
<dbReference type="Pfam" id="PF00126">
    <property type="entry name" value="HTH_1"/>
    <property type="match status" value="1"/>
</dbReference>
<evidence type="ECO:0000256" key="1">
    <source>
        <dbReference type="ARBA" id="ARBA00003502"/>
    </source>
</evidence>